<feature type="compositionally biased region" description="Polar residues" evidence="2">
    <location>
        <begin position="1"/>
        <end position="15"/>
    </location>
</feature>
<comment type="similarity">
    <text evidence="1">Belongs to the peptidase M28 family. M28B subfamily.</text>
</comment>
<dbReference type="PANTHER" id="PTHR10404">
    <property type="entry name" value="N-ACETYLATED-ALPHA-LINKED ACIDIC DIPEPTIDASE"/>
    <property type="match status" value="1"/>
</dbReference>
<dbReference type="CDD" id="cd02121">
    <property type="entry name" value="PA_GCPII_like"/>
    <property type="match status" value="1"/>
</dbReference>
<evidence type="ECO:0000313" key="5">
    <source>
        <dbReference type="EMBL" id="KAF9067928.1"/>
    </source>
</evidence>
<dbReference type="AlphaFoldDB" id="A0A9P5PQ23"/>
<dbReference type="Gene3D" id="3.50.30.30">
    <property type="match status" value="1"/>
</dbReference>
<dbReference type="InterPro" id="IPR036757">
    <property type="entry name" value="TFR-like_dimer_dom_sf"/>
</dbReference>
<evidence type="ECO:0000259" key="4">
    <source>
        <dbReference type="Pfam" id="PF04389"/>
    </source>
</evidence>
<organism evidence="5 6">
    <name type="scientific">Rhodocollybia butyracea</name>
    <dbReference type="NCBI Taxonomy" id="206335"/>
    <lineage>
        <taxon>Eukaryota</taxon>
        <taxon>Fungi</taxon>
        <taxon>Dikarya</taxon>
        <taxon>Basidiomycota</taxon>
        <taxon>Agaricomycotina</taxon>
        <taxon>Agaricomycetes</taxon>
        <taxon>Agaricomycetidae</taxon>
        <taxon>Agaricales</taxon>
        <taxon>Marasmiineae</taxon>
        <taxon>Omphalotaceae</taxon>
        <taxon>Rhodocollybia</taxon>
    </lineage>
</organism>
<dbReference type="SUPFAM" id="SSF47672">
    <property type="entry name" value="Transferrin receptor-like dimerisation domain"/>
    <property type="match status" value="2"/>
</dbReference>
<dbReference type="EMBL" id="JADNRY010000066">
    <property type="protein sequence ID" value="KAF9067928.1"/>
    <property type="molecule type" value="Genomic_DNA"/>
</dbReference>
<evidence type="ECO:0000259" key="3">
    <source>
        <dbReference type="Pfam" id="PF04253"/>
    </source>
</evidence>
<reference evidence="5" key="1">
    <citation type="submission" date="2020-11" db="EMBL/GenBank/DDBJ databases">
        <authorList>
            <consortium name="DOE Joint Genome Institute"/>
            <person name="Ahrendt S."/>
            <person name="Riley R."/>
            <person name="Andreopoulos W."/>
            <person name="Labutti K."/>
            <person name="Pangilinan J."/>
            <person name="Ruiz-Duenas F.J."/>
            <person name="Barrasa J.M."/>
            <person name="Sanchez-Garcia M."/>
            <person name="Camarero S."/>
            <person name="Miyauchi S."/>
            <person name="Serrano A."/>
            <person name="Linde D."/>
            <person name="Babiker R."/>
            <person name="Drula E."/>
            <person name="Ayuso-Fernandez I."/>
            <person name="Pacheco R."/>
            <person name="Padilla G."/>
            <person name="Ferreira P."/>
            <person name="Barriuso J."/>
            <person name="Kellner H."/>
            <person name="Castanera R."/>
            <person name="Alfaro M."/>
            <person name="Ramirez L."/>
            <person name="Pisabarro A.G."/>
            <person name="Kuo A."/>
            <person name="Tritt A."/>
            <person name="Lipzen A."/>
            <person name="He G."/>
            <person name="Yan M."/>
            <person name="Ng V."/>
            <person name="Cullen D."/>
            <person name="Martin F."/>
            <person name="Rosso M.-N."/>
            <person name="Henrissat B."/>
            <person name="Hibbett D."/>
            <person name="Martinez A.T."/>
            <person name="Grigoriev I.V."/>
        </authorList>
    </citation>
    <scope>NUCLEOTIDE SEQUENCE</scope>
    <source>
        <strain evidence="5">AH 40177</strain>
    </source>
</reference>
<name>A0A9P5PQ23_9AGAR</name>
<dbReference type="CDD" id="cd08022">
    <property type="entry name" value="M28_PSMA_like"/>
    <property type="match status" value="1"/>
</dbReference>
<dbReference type="GO" id="GO:0004180">
    <property type="term" value="F:carboxypeptidase activity"/>
    <property type="evidence" value="ECO:0007669"/>
    <property type="project" value="TreeGrafter"/>
</dbReference>
<sequence>MSLSSEKSHFSTSTFGGKDDIPAPVTTTTPPKSRGKRVFRSVALAIVLYITFHHFGRFDTFNTQIQKGHHGKPLIGKAAEESFLKVPDEESCIQASRHYAAEPHPAGSDGDLKTAQDFLALLQAELGIKPPSEIPIYPAGSTNSRHATLMIPKAHTPYAWIDTYYPVMNTPLERNLQALDEDGNVYWEADLKEHADPADPEAHKYSNAVPTFHGLSKGADVSGKLVYANYGLIQDYNALVEKGVNLTGAIVEKAQELGAAGVLIYSDVRDDGTVTVSNGYEPYPHGPARNPKAVQRGSVQFLSMYPGDPTTPGVPAYENATRTEGSNIPKIPSLPISQENGEKLLQLAQNGWNGTIRLNNQVDTGVMPIWNTLAIIPGYIKDEVVVIGNHRDAWVMGAADPTSGTASLHETVRGFGALMKKGWKPLRTILIASWDAEEYGLIGSTEWGEDFAEFIQKYVVAYLNLDGSASGSRFSASASPSLAHLVHGAALDIPHPTDANRTLWDATNDAGKYFGAREDGTTVVDAEALAVYEASMSATDELGVGALGSGSDFTVFLQRLGVASMNHGFGGTTSDAVYHYHSVYDSEHWVELYADPGFYRHVAVAKHLGLIALRLSGSAVLPLNTTHYAFELENYLNKVEKQILAVSIEVDLSPLRKSISSLQAASRALDYEKLVAERELKHIIKKWHKKASKLRKLRRKAWKAYCKFQKKVFGKKCRSHHHSDEHEFDWEEEVSHHDKPQFNEDDTQFEIVRGFALHSGIDIPSLLRDDHDCAKTSERLQLPLPKLLKVIKRIRVVNQKLKAFEQGFISEDGLPSREWYKHLVVAPGRWLGYGATTLPALSEAENSTVAKHEAKRLQTLVDKLVETIRV</sequence>
<dbReference type="InterPro" id="IPR039373">
    <property type="entry name" value="Peptidase_M28B"/>
</dbReference>
<comment type="caution">
    <text evidence="5">The sequence shown here is derived from an EMBL/GenBank/DDBJ whole genome shotgun (WGS) entry which is preliminary data.</text>
</comment>
<dbReference type="Gene3D" id="1.20.930.40">
    <property type="entry name" value="Transferrin receptor-like, dimerisation domain"/>
    <property type="match status" value="1"/>
</dbReference>
<feature type="region of interest" description="Disordered" evidence="2">
    <location>
        <begin position="1"/>
        <end position="34"/>
    </location>
</feature>
<dbReference type="SUPFAM" id="SSF52025">
    <property type="entry name" value="PA domain"/>
    <property type="match status" value="1"/>
</dbReference>
<dbReference type="InterPro" id="IPR007365">
    <property type="entry name" value="TFR-like_dimer_dom"/>
</dbReference>
<feature type="domain" description="Transferrin receptor-like dimerisation" evidence="3">
    <location>
        <begin position="791"/>
        <end position="867"/>
    </location>
</feature>
<dbReference type="InterPro" id="IPR007484">
    <property type="entry name" value="Peptidase_M28"/>
</dbReference>
<protein>
    <submittedName>
        <fullName evidence="5">Zn-dependent exopeptidase</fullName>
    </submittedName>
</protein>
<dbReference type="Pfam" id="PF04389">
    <property type="entry name" value="Peptidase_M28"/>
    <property type="match status" value="1"/>
</dbReference>
<gene>
    <name evidence="5" type="ORF">BDP27DRAFT_1392927</name>
</gene>
<dbReference type="InterPro" id="IPR046450">
    <property type="entry name" value="PA_dom_sf"/>
</dbReference>
<dbReference type="SUPFAM" id="SSF53187">
    <property type="entry name" value="Zn-dependent exopeptidases"/>
    <property type="match status" value="1"/>
</dbReference>
<dbReference type="PANTHER" id="PTHR10404:SF46">
    <property type="entry name" value="VACUOLAR PROTEIN SORTING-ASSOCIATED PROTEIN 70"/>
    <property type="match status" value="1"/>
</dbReference>
<proteinExistence type="inferred from homology"/>
<dbReference type="Pfam" id="PF04253">
    <property type="entry name" value="TFR_dimer"/>
    <property type="match status" value="1"/>
</dbReference>
<dbReference type="Gene3D" id="3.40.630.10">
    <property type="entry name" value="Zn peptidases"/>
    <property type="match status" value="1"/>
</dbReference>
<keyword evidence="6" id="KW-1185">Reference proteome</keyword>
<evidence type="ECO:0000313" key="6">
    <source>
        <dbReference type="Proteomes" id="UP000772434"/>
    </source>
</evidence>
<accession>A0A9P5PQ23</accession>
<dbReference type="Proteomes" id="UP000772434">
    <property type="component" value="Unassembled WGS sequence"/>
</dbReference>
<dbReference type="OrthoDB" id="5841748at2759"/>
<evidence type="ECO:0000256" key="1">
    <source>
        <dbReference type="ARBA" id="ARBA00005634"/>
    </source>
</evidence>
<feature type="domain" description="Peptidase M28" evidence="4">
    <location>
        <begin position="371"/>
        <end position="509"/>
    </location>
</feature>
<evidence type="ECO:0000256" key="2">
    <source>
        <dbReference type="SAM" id="MobiDB-lite"/>
    </source>
</evidence>
<dbReference type="FunFam" id="3.40.630.10:FF:000101">
    <property type="entry name" value="N-acetylated alpha-linked acidic dipeptidase like 1"/>
    <property type="match status" value="1"/>
</dbReference>